<reference evidence="1 2" key="1">
    <citation type="submission" date="2020-08" db="EMBL/GenBank/DDBJ databases">
        <title>Genomic Encyclopedia of Type Strains, Phase IV (KMG-IV): sequencing the most valuable type-strain genomes for metagenomic binning, comparative biology and taxonomic classification.</title>
        <authorList>
            <person name="Goeker M."/>
        </authorList>
    </citation>
    <scope>NUCLEOTIDE SEQUENCE [LARGE SCALE GENOMIC DNA]</scope>
    <source>
        <strain evidence="1 2">DSM 103737</strain>
    </source>
</reference>
<comment type="caution">
    <text evidence="1">The sequence shown here is derived from an EMBL/GenBank/DDBJ whole genome shotgun (WGS) entry which is preliminary data.</text>
</comment>
<organism evidence="1 2">
    <name type="scientific">Chelatococcus caeni</name>
    <dbReference type="NCBI Taxonomy" id="1348468"/>
    <lineage>
        <taxon>Bacteria</taxon>
        <taxon>Pseudomonadati</taxon>
        <taxon>Pseudomonadota</taxon>
        <taxon>Alphaproteobacteria</taxon>
        <taxon>Hyphomicrobiales</taxon>
        <taxon>Chelatococcaceae</taxon>
        <taxon>Chelatococcus</taxon>
    </lineage>
</organism>
<dbReference type="InterPro" id="IPR014507">
    <property type="entry name" value="Baseplate_assembly_J_pred"/>
</dbReference>
<evidence type="ECO:0000313" key="1">
    <source>
        <dbReference type="EMBL" id="MBB4018235.1"/>
    </source>
</evidence>
<gene>
    <name evidence="1" type="ORF">GGR16_003269</name>
</gene>
<dbReference type="RefSeq" id="WP_183317229.1">
    <property type="nucleotide sequence ID" value="NZ_JACIEN010000003.1"/>
</dbReference>
<dbReference type="Proteomes" id="UP000577362">
    <property type="component" value="Unassembled WGS sequence"/>
</dbReference>
<name>A0A840BY13_9HYPH</name>
<proteinExistence type="predicted"/>
<dbReference type="PIRSF" id="PIRSF020481">
    <property type="entry name" value="BAP"/>
    <property type="match status" value="1"/>
</dbReference>
<sequence length="292" mass="31843">MTLPPELVGLPPPEAIEEISFEAILVEMMADFQQRWDALRAANPDLPAYDVGDLETDPVKIALEAAAYREVLVRARINDVVRAHLIAYARGGDLDNLGPFYDCFRMAGEDDDRYLRRIILAIQGRSTGGTEPRYRAIALAASLRVADAAVFRIGKDPTVHVALYAADNGGVADAQLIETVRVALHDKAKIMVSDTIVVRSAVFAVVDVEADVWLLPQTPETILPGLETAVRSAWAAATGLGFDLTRSWLTAQLMQRGIQRVEILTPAADVEVPPYEAVSIGAIRLNNRGRGY</sequence>
<keyword evidence="2" id="KW-1185">Reference proteome</keyword>
<evidence type="ECO:0000313" key="2">
    <source>
        <dbReference type="Proteomes" id="UP000577362"/>
    </source>
</evidence>
<accession>A0A840BY13</accession>
<dbReference type="EMBL" id="JACIEN010000003">
    <property type="protein sequence ID" value="MBB4018235.1"/>
    <property type="molecule type" value="Genomic_DNA"/>
</dbReference>
<dbReference type="AlphaFoldDB" id="A0A840BY13"/>
<protein>
    <submittedName>
        <fullName evidence="1">Phage-related baseplate assembly protein</fullName>
    </submittedName>
</protein>